<dbReference type="GO" id="GO:0006281">
    <property type="term" value="P:DNA repair"/>
    <property type="evidence" value="ECO:0007669"/>
    <property type="project" value="UniProtKB-KW"/>
</dbReference>
<evidence type="ECO:0000256" key="6">
    <source>
        <dbReference type="ARBA" id="ARBA00023204"/>
    </source>
</evidence>
<keyword evidence="6" id="KW-0234">DNA repair</keyword>
<dbReference type="SUPFAM" id="SSF89550">
    <property type="entry name" value="PHP domain-like"/>
    <property type="match status" value="1"/>
</dbReference>
<dbReference type="CDD" id="cd07436">
    <property type="entry name" value="PHP_PolX"/>
    <property type="match status" value="1"/>
</dbReference>
<dbReference type="InterPro" id="IPR022311">
    <property type="entry name" value="PolX-like"/>
</dbReference>
<dbReference type="InterPro" id="IPR027421">
    <property type="entry name" value="DNA_pol_lamdba_lyase_dom_sf"/>
</dbReference>
<proteinExistence type="predicted"/>
<dbReference type="InterPro" id="IPR002008">
    <property type="entry name" value="DNA_pol_X_beta-like"/>
</dbReference>
<dbReference type="SUPFAM" id="SSF81301">
    <property type="entry name" value="Nucleotidyltransferase"/>
    <property type="match status" value="1"/>
</dbReference>
<dbReference type="GO" id="GO:0008270">
    <property type="term" value="F:zinc ion binding"/>
    <property type="evidence" value="ECO:0007669"/>
    <property type="project" value="TreeGrafter"/>
</dbReference>
<gene>
    <name evidence="10" type="primary">polX</name>
    <name evidence="10" type="ORF">E3J62_10655</name>
</gene>
<sequence length="565" mass="62649">MKNRQIAELFERIADALELKGESVFRINAYRKAGRVLRDLTNDIEELHSEGKLKEIPGIGEGISRKIDEYLTTGKMTKYVEVTAGIGEELLDLLGVQGLGPKTLALAHEKLGVKNLDDLKKVIEDGSLAHLPGMGEKKTENIGKGIDLFEKAKGRIPLGKAVPIALRIVDAMKSRKGLKDISPAGSLRRMAETVGDIDILATGARRSEIMKGFTQLPFVTDILARGSTKGSVMIDDETQVDLRVVKTAAFGAALQYFTGSKAHNVKLRTMARERGLKLSEYGIFKGERRIAGVREEDVYRALGLPWIPPELREDRGEVEAAQSGGLPELVEKEDILGDLHVHSSYSDGNASIEDLAASAKKLGLKYIAICDHSKYAKYAGGIDEETLRRQTKEIDELNEKLKGFRILKGIEIDILRDGSLDFADEILEKLDIVVASIHSGFRQNVTHRMIRAMQNPHVDVICHPTGRLISRREGYEVDIQAVMKAAAETRTALEINAYFDRLDLNDLNAKKAKEMGVKMSIGTDSHSVETLWYVSLGVGVARRGWLEKKDLLNTLKADHLLRRRK</sequence>
<evidence type="ECO:0000313" key="11">
    <source>
        <dbReference type="Proteomes" id="UP000315525"/>
    </source>
</evidence>
<dbReference type="CDD" id="cd00141">
    <property type="entry name" value="NT_POLXc"/>
    <property type="match status" value="1"/>
</dbReference>
<evidence type="ECO:0000259" key="9">
    <source>
        <dbReference type="SMART" id="SM00483"/>
    </source>
</evidence>
<dbReference type="AlphaFoldDB" id="A0A523UP41"/>
<feature type="domain" description="DNA-directed DNA polymerase X" evidence="9">
    <location>
        <begin position="1"/>
        <end position="313"/>
    </location>
</feature>
<keyword evidence="10" id="KW-0269">Exonuclease</keyword>
<dbReference type="SUPFAM" id="SSF47802">
    <property type="entry name" value="DNA polymerase beta, N-terminal domain-like"/>
    <property type="match status" value="1"/>
</dbReference>
<keyword evidence="2" id="KW-0808">Transferase</keyword>
<evidence type="ECO:0000256" key="3">
    <source>
        <dbReference type="ARBA" id="ARBA00022695"/>
    </source>
</evidence>
<dbReference type="InterPro" id="IPR050243">
    <property type="entry name" value="PHP_phosphatase"/>
</dbReference>
<dbReference type="InterPro" id="IPR002054">
    <property type="entry name" value="DNA-dir_DNA_pol_X"/>
</dbReference>
<dbReference type="InterPro" id="IPR010996">
    <property type="entry name" value="HHH_MUS81"/>
</dbReference>
<evidence type="ECO:0000313" key="10">
    <source>
        <dbReference type="EMBL" id="TET44310.1"/>
    </source>
</evidence>
<keyword evidence="4" id="KW-0227">DNA damage</keyword>
<dbReference type="InterPro" id="IPR004013">
    <property type="entry name" value="PHP_dom"/>
</dbReference>
<dbReference type="FunFam" id="3.20.20.140:FF:000047">
    <property type="entry name" value="PHP domain-containing protein"/>
    <property type="match status" value="1"/>
</dbReference>
<protein>
    <recommendedName>
        <fullName evidence="1">DNA-directed DNA polymerase</fullName>
        <ecNumber evidence="1">2.7.7.7</ecNumber>
    </recommendedName>
</protein>
<evidence type="ECO:0000256" key="5">
    <source>
        <dbReference type="ARBA" id="ARBA00022932"/>
    </source>
</evidence>
<evidence type="ECO:0000256" key="4">
    <source>
        <dbReference type="ARBA" id="ARBA00022763"/>
    </source>
</evidence>
<dbReference type="PIRSF" id="PIRSF005047">
    <property type="entry name" value="UCP005047_YshC"/>
    <property type="match status" value="1"/>
</dbReference>
<dbReference type="NCBIfam" id="NF006375">
    <property type="entry name" value="PRK08609.1"/>
    <property type="match status" value="1"/>
</dbReference>
<keyword evidence="3" id="KW-0548">Nucleotidyltransferase</keyword>
<dbReference type="SMART" id="SM00481">
    <property type="entry name" value="POLIIIAc"/>
    <property type="match status" value="1"/>
</dbReference>
<dbReference type="Gene3D" id="3.20.20.140">
    <property type="entry name" value="Metal-dependent hydrolases"/>
    <property type="match status" value="1"/>
</dbReference>
<dbReference type="Pfam" id="PF14716">
    <property type="entry name" value="HHH_8"/>
    <property type="match status" value="1"/>
</dbReference>
<dbReference type="PRINTS" id="PR00870">
    <property type="entry name" value="DNAPOLXBETA"/>
</dbReference>
<evidence type="ECO:0000256" key="7">
    <source>
        <dbReference type="ARBA" id="ARBA00049244"/>
    </source>
</evidence>
<dbReference type="GO" id="GO:0004527">
    <property type="term" value="F:exonuclease activity"/>
    <property type="evidence" value="ECO:0007669"/>
    <property type="project" value="UniProtKB-KW"/>
</dbReference>
<accession>A0A523UP41</accession>
<dbReference type="SMART" id="SM00483">
    <property type="entry name" value="POLXc"/>
    <property type="match status" value="1"/>
</dbReference>
<dbReference type="GO" id="GO:0003677">
    <property type="term" value="F:DNA binding"/>
    <property type="evidence" value="ECO:0007669"/>
    <property type="project" value="InterPro"/>
</dbReference>
<dbReference type="Proteomes" id="UP000315525">
    <property type="component" value="Unassembled WGS sequence"/>
</dbReference>
<dbReference type="GO" id="GO:0005829">
    <property type="term" value="C:cytosol"/>
    <property type="evidence" value="ECO:0007669"/>
    <property type="project" value="TreeGrafter"/>
</dbReference>
<evidence type="ECO:0000256" key="2">
    <source>
        <dbReference type="ARBA" id="ARBA00022679"/>
    </source>
</evidence>
<dbReference type="InterPro" id="IPR037160">
    <property type="entry name" value="DNA_Pol_thumb_sf"/>
</dbReference>
<dbReference type="EC" id="2.7.7.7" evidence="1"/>
<dbReference type="Pfam" id="PF14791">
    <property type="entry name" value="DNA_pol_B_thumb"/>
    <property type="match status" value="1"/>
</dbReference>
<feature type="domain" description="Polymerase/histidinol phosphatase N-terminal" evidence="8">
    <location>
        <begin position="337"/>
        <end position="416"/>
    </location>
</feature>
<evidence type="ECO:0000256" key="1">
    <source>
        <dbReference type="ARBA" id="ARBA00012417"/>
    </source>
</evidence>
<dbReference type="Gene3D" id="3.30.210.10">
    <property type="entry name" value="DNA polymerase, thumb domain"/>
    <property type="match status" value="1"/>
</dbReference>
<dbReference type="PANTHER" id="PTHR36928:SF1">
    <property type="entry name" value="PHOSPHATASE YCDX-RELATED"/>
    <property type="match status" value="1"/>
</dbReference>
<dbReference type="Gene3D" id="1.10.150.110">
    <property type="entry name" value="DNA polymerase beta, N-terminal domain-like"/>
    <property type="match status" value="1"/>
</dbReference>
<dbReference type="EMBL" id="SOJN01000129">
    <property type="protein sequence ID" value="TET44310.1"/>
    <property type="molecule type" value="Genomic_DNA"/>
</dbReference>
<dbReference type="InterPro" id="IPR003141">
    <property type="entry name" value="Pol/His_phosphatase_N"/>
</dbReference>
<organism evidence="10 11">
    <name type="scientific">candidate division TA06 bacterium</name>
    <dbReference type="NCBI Taxonomy" id="2250710"/>
    <lineage>
        <taxon>Bacteria</taxon>
        <taxon>Bacteria division TA06</taxon>
    </lineage>
</organism>
<keyword evidence="10" id="KW-0378">Hydrolase</keyword>
<evidence type="ECO:0000259" key="8">
    <source>
        <dbReference type="SMART" id="SM00481"/>
    </source>
</evidence>
<dbReference type="Pfam" id="PF02811">
    <property type="entry name" value="PHP"/>
    <property type="match status" value="1"/>
</dbReference>
<dbReference type="GO" id="GO:0042578">
    <property type="term" value="F:phosphoric ester hydrolase activity"/>
    <property type="evidence" value="ECO:0007669"/>
    <property type="project" value="TreeGrafter"/>
</dbReference>
<dbReference type="InterPro" id="IPR043519">
    <property type="entry name" value="NT_sf"/>
</dbReference>
<keyword evidence="10" id="KW-0540">Nuclease</keyword>
<keyword evidence="5" id="KW-0239">DNA-directed DNA polymerase</keyword>
<name>A0A523UP41_UNCT6</name>
<dbReference type="GO" id="GO:0003887">
    <property type="term" value="F:DNA-directed DNA polymerase activity"/>
    <property type="evidence" value="ECO:0007669"/>
    <property type="project" value="UniProtKB-KW"/>
</dbReference>
<dbReference type="Gene3D" id="3.30.460.10">
    <property type="entry name" value="Beta Polymerase, domain 2"/>
    <property type="match status" value="1"/>
</dbReference>
<dbReference type="PANTHER" id="PTHR36928">
    <property type="entry name" value="PHOSPHATASE YCDX-RELATED"/>
    <property type="match status" value="1"/>
</dbReference>
<dbReference type="InterPro" id="IPR016195">
    <property type="entry name" value="Pol/histidinol_Pase-like"/>
</dbReference>
<reference evidence="10 11" key="1">
    <citation type="submission" date="2019-03" db="EMBL/GenBank/DDBJ databases">
        <title>Metabolic potential of uncultured bacteria and archaea associated with petroleum seepage in deep-sea sediments.</title>
        <authorList>
            <person name="Dong X."/>
            <person name="Hubert C."/>
        </authorList>
    </citation>
    <scope>NUCLEOTIDE SEQUENCE [LARGE SCALE GENOMIC DNA]</scope>
    <source>
        <strain evidence="10">E44_bin18</strain>
    </source>
</reference>
<comment type="catalytic activity">
    <reaction evidence="7">
        <text>DNA(n) + a 2'-deoxyribonucleoside 5'-triphosphate = DNA(n+1) + diphosphate</text>
        <dbReference type="Rhea" id="RHEA:22508"/>
        <dbReference type="Rhea" id="RHEA-COMP:17339"/>
        <dbReference type="Rhea" id="RHEA-COMP:17340"/>
        <dbReference type="ChEBI" id="CHEBI:33019"/>
        <dbReference type="ChEBI" id="CHEBI:61560"/>
        <dbReference type="ChEBI" id="CHEBI:173112"/>
        <dbReference type="EC" id="2.7.7.7"/>
    </reaction>
</comment>
<comment type="caution">
    <text evidence="10">The sequence shown here is derived from an EMBL/GenBank/DDBJ whole genome shotgun (WGS) entry which is preliminary data.</text>
</comment>
<dbReference type="InterPro" id="IPR047967">
    <property type="entry name" value="PolX_PHP"/>
</dbReference>
<dbReference type="Gene3D" id="1.10.150.20">
    <property type="entry name" value="5' to 3' exonuclease, C-terminal subdomain"/>
    <property type="match status" value="1"/>
</dbReference>
<dbReference type="Pfam" id="PF14520">
    <property type="entry name" value="HHH_5"/>
    <property type="match status" value="1"/>
</dbReference>
<dbReference type="InterPro" id="IPR029398">
    <property type="entry name" value="PolB_thumb"/>
</dbReference>